<evidence type="ECO:0000313" key="2">
    <source>
        <dbReference type="EMBL" id="KAJ5227066.1"/>
    </source>
</evidence>
<reference evidence="2" key="2">
    <citation type="journal article" date="2023" name="IMA Fungus">
        <title>Comparative genomic study of the Penicillium genus elucidates a diverse pangenome and 15 lateral gene transfer events.</title>
        <authorList>
            <person name="Petersen C."/>
            <person name="Sorensen T."/>
            <person name="Nielsen M.R."/>
            <person name="Sondergaard T.E."/>
            <person name="Sorensen J.L."/>
            <person name="Fitzpatrick D.A."/>
            <person name="Frisvad J.C."/>
            <person name="Nielsen K.L."/>
        </authorList>
    </citation>
    <scope>NUCLEOTIDE SEQUENCE</scope>
    <source>
        <strain evidence="2">IBT 23319</strain>
    </source>
</reference>
<feature type="region of interest" description="Disordered" evidence="1">
    <location>
        <begin position="473"/>
        <end position="494"/>
    </location>
</feature>
<dbReference type="AlphaFoldDB" id="A0A9W9NWD6"/>
<dbReference type="RefSeq" id="XP_056499431.1">
    <property type="nucleotide sequence ID" value="XM_056645990.1"/>
</dbReference>
<sequence length="520" mass="58581">MVSSTAAGTLAPPDRTHLALALAIVKNKPPECQVKGDVHRNDAPIAEYIARIRKSIRLSRELNISCPEKFFDSVFFWKSAYEKSEAEQAKLLNNMYDLEQRNLSLLAKSNPISAGENNTLVSSNKRKQSGMSEKNDQSKSTAKRARSNLAKNISRKGTGFKQRALEVSHDEKRTTSFIRQMCNLQRAVQKRRNEKSLATHAVMMCKEAELLVFETIQQEIRASCRRVTENTTATDPIPSAIFEGVELAFGLSYRALHKIAKPGDEPNEGKGQIIYYLVCLFESISVALSQYCTAISKPKPELENIDQATTQSRKHKAQKRARTLTQSLNRAEQREEEIPRELTDLLCSMARSLDLEKEDDQKVMEGFLFVVLGRVGRMLALFVFKDLQLPLEACPGLQPPDGLSSMHLEGLSPDVGKCEATYLIKLLRSLFLDDNSPISGHSEKGVPFLRGQKDRLQRTLLKAIFGEDEPLFHQGLRRPNTPPPQDNNGDEAEKSEFSEWFTQELWNLVGWDVLSNLSCR</sequence>
<protein>
    <submittedName>
        <fullName evidence="2">Uncharacterized protein</fullName>
    </submittedName>
</protein>
<gene>
    <name evidence="2" type="ORF">N7469_007072</name>
</gene>
<comment type="caution">
    <text evidence="2">The sequence shown here is derived from an EMBL/GenBank/DDBJ whole genome shotgun (WGS) entry which is preliminary data.</text>
</comment>
<dbReference type="GeneID" id="81385157"/>
<organism evidence="2 3">
    <name type="scientific">Penicillium citrinum</name>
    <dbReference type="NCBI Taxonomy" id="5077"/>
    <lineage>
        <taxon>Eukaryota</taxon>
        <taxon>Fungi</taxon>
        <taxon>Dikarya</taxon>
        <taxon>Ascomycota</taxon>
        <taxon>Pezizomycotina</taxon>
        <taxon>Eurotiomycetes</taxon>
        <taxon>Eurotiomycetidae</taxon>
        <taxon>Eurotiales</taxon>
        <taxon>Aspergillaceae</taxon>
        <taxon>Penicillium</taxon>
    </lineage>
</organism>
<proteinExistence type="predicted"/>
<dbReference type="OrthoDB" id="202825at2759"/>
<keyword evidence="3" id="KW-1185">Reference proteome</keyword>
<evidence type="ECO:0000256" key="1">
    <source>
        <dbReference type="SAM" id="MobiDB-lite"/>
    </source>
</evidence>
<name>A0A9W9NWD6_PENCI</name>
<reference evidence="2" key="1">
    <citation type="submission" date="2022-11" db="EMBL/GenBank/DDBJ databases">
        <authorList>
            <person name="Petersen C."/>
        </authorList>
    </citation>
    <scope>NUCLEOTIDE SEQUENCE</scope>
    <source>
        <strain evidence="2">IBT 23319</strain>
    </source>
</reference>
<feature type="compositionally biased region" description="Basic residues" evidence="1">
    <location>
        <begin position="312"/>
        <end position="322"/>
    </location>
</feature>
<feature type="region of interest" description="Disordered" evidence="1">
    <location>
        <begin position="115"/>
        <end position="153"/>
    </location>
</feature>
<dbReference type="Proteomes" id="UP001147733">
    <property type="component" value="Unassembled WGS sequence"/>
</dbReference>
<accession>A0A9W9NWD6</accession>
<dbReference type="EMBL" id="JAPQKT010000006">
    <property type="protein sequence ID" value="KAJ5227066.1"/>
    <property type="molecule type" value="Genomic_DNA"/>
</dbReference>
<feature type="region of interest" description="Disordered" evidence="1">
    <location>
        <begin position="308"/>
        <end position="335"/>
    </location>
</feature>
<evidence type="ECO:0000313" key="3">
    <source>
        <dbReference type="Proteomes" id="UP001147733"/>
    </source>
</evidence>